<accession>E9IQV0</accession>
<dbReference type="HOGENOM" id="CLU_1498135_0_0_1"/>
<dbReference type="AlphaFoldDB" id="E9IQV0"/>
<feature type="non-terminal residue" evidence="2">
    <location>
        <position position="180"/>
    </location>
</feature>
<evidence type="ECO:0000313" key="2">
    <source>
        <dbReference type="EMBL" id="EFZ17053.1"/>
    </source>
</evidence>
<name>E9IQV0_SOLIN</name>
<proteinExistence type="predicted"/>
<evidence type="ECO:0000256" key="1">
    <source>
        <dbReference type="SAM" id="Coils"/>
    </source>
</evidence>
<dbReference type="EMBL" id="GL764949">
    <property type="protein sequence ID" value="EFZ17053.1"/>
    <property type="molecule type" value="Genomic_DNA"/>
</dbReference>
<protein>
    <submittedName>
        <fullName evidence="2">Uncharacterized protein</fullName>
    </submittedName>
</protein>
<reference evidence="2" key="1">
    <citation type="journal article" date="2011" name="Proc. Natl. Acad. Sci. U.S.A.">
        <title>The genome of the fire ant Solenopsis invicta.</title>
        <authorList>
            <person name="Wurm Y."/>
            <person name="Wang J."/>
            <person name="Riba-Grognuz O."/>
            <person name="Corona M."/>
            <person name="Nygaard S."/>
            <person name="Hunt B.G."/>
            <person name="Ingram K.K."/>
            <person name="Falquet L."/>
            <person name="Nipitwattanaphon M."/>
            <person name="Gotzek D."/>
            <person name="Dijkstra M.B."/>
            <person name="Oettler J."/>
            <person name="Comtesse F."/>
            <person name="Shih C.J."/>
            <person name="Wu W.J."/>
            <person name="Yang C.C."/>
            <person name="Thomas J."/>
            <person name="Beaudoing E."/>
            <person name="Pradervand S."/>
            <person name="Flegel V."/>
            <person name="Cook E.D."/>
            <person name="Fabbretti R."/>
            <person name="Stockinger H."/>
            <person name="Long L."/>
            <person name="Farmerie W.G."/>
            <person name="Oakey J."/>
            <person name="Boomsma J.J."/>
            <person name="Pamilo P."/>
            <person name="Yi S.V."/>
            <person name="Heinze J."/>
            <person name="Goodisman M.A."/>
            <person name="Farinelli L."/>
            <person name="Harshman K."/>
            <person name="Hulo N."/>
            <person name="Cerutti L."/>
            <person name="Xenarios I."/>
            <person name="Shoemaker D."/>
            <person name="Keller L."/>
        </authorList>
    </citation>
    <scope>NUCLEOTIDE SEQUENCE [LARGE SCALE GENOMIC DNA]</scope>
</reference>
<keyword evidence="1" id="KW-0175">Coiled coil</keyword>
<sequence length="180" mass="22055">MVGEQVSFLQICVIINIVVGFRFQSESAKECSWQVIRREETMERKEVEGEKDKDRREMEKETREIIKELGVELKEERRRLKEKTVWIEEDLNERRTKWKLRQIVIREGMRGRRPFQENGGQEAPIKERIKKVAWVMGQVWGIEKRRYKNDWERRLWLFDKLVWIMIAYEAEIWVGEKEKK</sequence>
<organism>
    <name type="scientific">Solenopsis invicta</name>
    <name type="common">Red imported fire ant</name>
    <name type="synonym">Solenopsis wagneri</name>
    <dbReference type="NCBI Taxonomy" id="13686"/>
    <lineage>
        <taxon>Eukaryota</taxon>
        <taxon>Metazoa</taxon>
        <taxon>Ecdysozoa</taxon>
        <taxon>Arthropoda</taxon>
        <taxon>Hexapoda</taxon>
        <taxon>Insecta</taxon>
        <taxon>Pterygota</taxon>
        <taxon>Neoptera</taxon>
        <taxon>Endopterygota</taxon>
        <taxon>Hymenoptera</taxon>
        <taxon>Apocrita</taxon>
        <taxon>Aculeata</taxon>
        <taxon>Formicoidea</taxon>
        <taxon>Formicidae</taxon>
        <taxon>Myrmicinae</taxon>
        <taxon>Solenopsis</taxon>
    </lineage>
</organism>
<gene>
    <name evidence="2" type="ORF">SINV_05380</name>
</gene>
<feature type="coiled-coil region" evidence="1">
    <location>
        <begin position="44"/>
        <end position="83"/>
    </location>
</feature>